<name>N1PH20_DOTSN</name>
<reference evidence="2 3" key="2">
    <citation type="journal article" date="2012" name="PLoS Pathog.">
        <title>Diverse lifestyles and strategies of plant pathogenesis encoded in the genomes of eighteen Dothideomycetes fungi.</title>
        <authorList>
            <person name="Ohm R.A."/>
            <person name="Feau N."/>
            <person name="Henrissat B."/>
            <person name="Schoch C.L."/>
            <person name="Horwitz B.A."/>
            <person name="Barry K.W."/>
            <person name="Condon B.J."/>
            <person name="Copeland A.C."/>
            <person name="Dhillon B."/>
            <person name="Glaser F."/>
            <person name="Hesse C.N."/>
            <person name="Kosti I."/>
            <person name="LaButti K."/>
            <person name="Lindquist E.A."/>
            <person name="Lucas S."/>
            <person name="Salamov A.A."/>
            <person name="Bradshaw R.E."/>
            <person name="Ciuffetti L."/>
            <person name="Hamelin R.C."/>
            <person name="Kema G.H.J."/>
            <person name="Lawrence C."/>
            <person name="Scott J.A."/>
            <person name="Spatafora J.W."/>
            <person name="Turgeon B.G."/>
            <person name="de Wit P.J.G.M."/>
            <person name="Zhong S."/>
            <person name="Goodwin S.B."/>
            <person name="Grigoriev I.V."/>
        </authorList>
    </citation>
    <scope>NUCLEOTIDE SEQUENCE [LARGE SCALE GENOMIC DNA]</scope>
    <source>
        <strain evidence="3">NZE10 / CBS 128990</strain>
    </source>
</reference>
<reference evidence="3" key="1">
    <citation type="journal article" date="2012" name="PLoS Genet.">
        <title>The genomes of the fungal plant pathogens Cladosporium fulvum and Dothistroma septosporum reveal adaptation to different hosts and lifestyles but also signatures of common ancestry.</title>
        <authorList>
            <person name="de Wit P.J.G.M."/>
            <person name="van der Burgt A."/>
            <person name="Oekmen B."/>
            <person name="Stergiopoulos I."/>
            <person name="Abd-Elsalam K.A."/>
            <person name="Aerts A.L."/>
            <person name="Bahkali A.H."/>
            <person name="Beenen H.G."/>
            <person name="Chettri P."/>
            <person name="Cox M.P."/>
            <person name="Datema E."/>
            <person name="de Vries R.P."/>
            <person name="Dhillon B."/>
            <person name="Ganley A.R."/>
            <person name="Griffiths S.A."/>
            <person name="Guo Y."/>
            <person name="Hamelin R.C."/>
            <person name="Henrissat B."/>
            <person name="Kabir M.S."/>
            <person name="Jashni M.K."/>
            <person name="Kema G."/>
            <person name="Klaubauf S."/>
            <person name="Lapidus A."/>
            <person name="Levasseur A."/>
            <person name="Lindquist E."/>
            <person name="Mehrabi R."/>
            <person name="Ohm R.A."/>
            <person name="Owen T.J."/>
            <person name="Salamov A."/>
            <person name="Schwelm A."/>
            <person name="Schijlen E."/>
            <person name="Sun H."/>
            <person name="van den Burg H.A."/>
            <person name="van Ham R.C.H.J."/>
            <person name="Zhang S."/>
            <person name="Goodwin S.B."/>
            <person name="Grigoriev I.V."/>
            <person name="Collemare J."/>
            <person name="Bradshaw R.E."/>
        </authorList>
    </citation>
    <scope>NUCLEOTIDE SEQUENCE [LARGE SCALE GENOMIC DNA]</scope>
    <source>
        <strain evidence="3">NZE10 / CBS 128990</strain>
    </source>
</reference>
<evidence type="ECO:0000313" key="3">
    <source>
        <dbReference type="Proteomes" id="UP000016933"/>
    </source>
</evidence>
<dbReference type="OrthoDB" id="5324977at2759"/>
<protein>
    <submittedName>
        <fullName evidence="2">Uncharacterized protein</fullName>
    </submittedName>
</protein>
<sequence length="248" mass="27504">MSRTKDVPIETAQGLRKAVAATQDLPALVGSMELSQGVDGVESRFEGDDELPCSGSPELVRAATQDPMELMRGMVLSQKKDNNQMGDGGDDREQHARPNHTVPSLPARQRPHGWQSTARPDEPTGHSAMLDNIAPPPQPGTQANAKQRRCYFLQLLGELRNEIYRLALLANDPVPIPGLTPQERLQQRLRDGPDSRSNMLANLQSRQIPEPVVLRCCHTIREEATGIYHGEIVFKVQFGYDKFGTHED</sequence>
<organism evidence="2 3">
    <name type="scientific">Dothistroma septosporum (strain NZE10 / CBS 128990)</name>
    <name type="common">Red band needle blight fungus</name>
    <name type="synonym">Mycosphaerella pini</name>
    <dbReference type="NCBI Taxonomy" id="675120"/>
    <lineage>
        <taxon>Eukaryota</taxon>
        <taxon>Fungi</taxon>
        <taxon>Dikarya</taxon>
        <taxon>Ascomycota</taxon>
        <taxon>Pezizomycotina</taxon>
        <taxon>Dothideomycetes</taxon>
        <taxon>Dothideomycetidae</taxon>
        <taxon>Mycosphaerellales</taxon>
        <taxon>Mycosphaerellaceae</taxon>
        <taxon>Dothistroma</taxon>
    </lineage>
</organism>
<evidence type="ECO:0000313" key="2">
    <source>
        <dbReference type="EMBL" id="EME40840.1"/>
    </source>
</evidence>
<dbReference type="Proteomes" id="UP000016933">
    <property type="component" value="Unassembled WGS sequence"/>
</dbReference>
<dbReference type="HOGENOM" id="CLU_1120161_0_0_1"/>
<proteinExistence type="predicted"/>
<evidence type="ECO:0000256" key="1">
    <source>
        <dbReference type="SAM" id="MobiDB-lite"/>
    </source>
</evidence>
<dbReference type="AlphaFoldDB" id="N1PH20"/>
<dbReference type="EMBL" id="KB446543">
    <property type="protein sequence ID" value="EME40840.1"/>
    <property type="molecule type" value="Genomic_DNA"/>
</dbReference>
<gene>
    <name evidence="2" type="ORF">DOTSEDRAFT_27443</name>
</gene>
<keyword evidence="3" id="KW-1185">Reference proteome</keyword>
<feature type="region of interest" description="Disordered" evidence="1">
    <location>
        <begin position="80"/>
        <end position="144"/>
    </location>
</feature>
<accession>N1PH20</accession>